<dbReference type="SUPFAM" id="SSF89260">
    <property type="entry name" value="Collagen-binding domain"/>
    <property type="match status" value="1"/>
</dbReference>
<evidence type="ECO:0000259" key="2">
    <source>
        <dbReference type="Pfam" id="PF04151"/>
    </source>
</evidence>
<dbReference type="Pfam" id="PF04151">
    <property type="entry name" value="PPC"/>
    <property type="match status" value="1"/>
</dbReference>
<feature type="transmembrane region" description="Helical" evidence="1">
    <location>
        <begin position="862"/>
        <end position="885"/>
    </location>
</feature>
<dbReference type="Gene3D" id="2.60.120.380">
    <property type="match status" value="1"/>
</dbReference>
<evidence type="ECO:0000256" key="1">
    <source>
        <dbReference type="SAM" id="Phobius"/>
    </source>
</evidence>
<protein>
    <submittedName>
        <fullName evidence="3">S-layer domain-containing protein</fullName>
    </submittedName>
</protein>
<name>A0A075FRD0_9ARCH</name>
<feature type="domain" description="Peptidase C-terminal archaeal/bacterial" evidence="2">
    <location>
        <begin position="56"/>
        <end position="126"/>
    </location>
</feature>
<proteinExistence type="predicted"/>
<keyword evidence="1" id="KW-1133">Transmembrane helix</keyword>
<keyword evidence="1" id="KW-0472">Membrane</keyword>
<sequence length="894" mass="96573">MKNIIQLLMSSLMLFLLISSVFVISFPPVYGAGGSSISNAVELETGKISETWTSGTEYYKVNVLAGQTISINVDLISGTDIDLYLYDPDSSDSEQVQLASSVNGEGIDEIITFTASKSGYYFIKLTGNQWSGLGTYDLNVFITDFDVIFSDWGTQTIPVEVTPGDLGNNLQIVLRNGGDFDINNLSVELILPDVLTNRTGGNILYAISTTTITAGSTNTYNFLVNINEDASIGTLSIPLTINYQTTTGLNGLSIDKDVNVHISGRSFLKLTSSTQLLLPDESNNVEFILLNEGTANTGSIDLSLTIPSPLNLLGSDNKWQLSSLGPDQQTSISISLFAPISAAGNNYQISATMVYDNSFGTTITETRTIFLRVEEVTNKGIAVVDTFWGSPNDQISVEPGDNSVKLNVVIQNRDTGPISGIQGKLISNNYFSSSNGANSMTGFFGATVPSGSTSSADFLVDVSDSIELGEYNLQLDFSYLDKDSLLRNEIIDFSVIIDGKSDIELSIKNNVLTSGTENDLILEISNIGTAPAYSISLSVSYGTSSSILGTSLDDNTRKLDHLLTDEKTSFSFPTYVSPTAQKGLYPISVVVEYRTINGLQKTISQEFGVIVKDWSSPFSINIPDNVLQSGRITTPLINLQNTGDDDVTDISIDLQFSTVQSSVLPIFLNSGSNTWKFNKLNSGDSLTLDPEIFASLSAADTSSVVQVHISYIDSHGFPHEEIRTIGFTIRGLIDLTFKSVEFDREVLPAGFNASIVGNLLNQGNTDAQFLSISILDGDGLILTTESSQYIGEVDADSLIPFSLEFTVDEDARDGTSPLILQVVYEDTYGNKFLHTSTHEFLIGGSLADLQPVIIDEISTTSAFLSSPIAIIGVGAFVILITIFILRRRSSKQPF</sequence>
<dbReference type="EMBL" id="KF900355">
    <property type="protein sequence ID" value="AIE92021.1"/>
    <property type="molecule type" value="Genomic_DNA"/>
</dbReference>
<keyword evidence="1" id="KW-0812">Transmembrane</keyword>
<organism evidence="3">
    <name type="scientific">uncultured marine thaumarchaeote AD1000_19_G07</name>
    <dbReference type="NCBI Taxonomy" id="1455897"/>
    <lineage>
        <taxon>Archaea</taxon>
        <taxon>Nitrososphaerota</taxon>
        <taxon>environmental samples</taxon>
    </lineage>
</organism>
<reference evidence="3" key="1">
    <citation type="journal article" date="2014" name="Genome Biol. Evol.">
        <title>Pangenome evidence for extensive interdomain horizontal transfer affecting lineage core and shell genes in uncultured planktonic thaumarchaeota and euryarchaeota.</title>
        <authorList>
            <person name="Deschamps P."/>
            <person name="Zivanovic Y."/>
            <person name="Moreira D."/>
            <person name="Rodriguez-Valera F."/>
            <person name="Lopez-Garcia P."/>
        </authorList>
    </citation>
    <scope>NUCLEOTIDE SEQUENCE</scope>
</reference>
<accession>A0A075FRD0</accession>
<dbReference type="PANTHER" id="PTHR35902:SF3">
    <property type="entry name" value="NPCBM-ASSOCIATED, NEW3 DOMAIN OF ALPHA-GALACTOSIDASE"/>
    <property type="match status" value="1"/>
</dbReference>
<dbReference type="PANTHER" id="PTHR35902">
    <property type="entry name" value="S-LAYER DOMAIN-LIKE PROTEIN-RELATED"/>
    <property type="match status" value="1"/>
</dbReference>
<dbReference type="AlphaFoldDB" id="A0A075FRD0"/>
<dbReference type="InterPro" id="IPR007280">
    <property type="entry name" value="Peptidase_C_arc/bac"/>
</dbReference>
<evidence type="ECO:0000313" key="3">
    <source>
        <dbReference type="EMBL" id="AIE92021.1"/>
    </source>
</evidence>